<organism evidence="7 8">
    <name type="scientific">Cutaneotrichosporon cavernicola</name>
    <dbReference type="NCBI Taxonomy" id="279322"/>
    <lineage>
        <taxon>Eukaryota</taxon>
        <taxon>Fungi</taxon>
        <taxon>Dikarya</taxon>
        <taxon>Basidiomycota</taxon>
        <taxon>Agaricomycotina</taxon>
        <taxon>Tremellomycetes</taxon>
        <taxon>Trichosporonales</taxon>
        <taxon>Trichosporonaceae</taxon>
        <taxon>Cutaneotrichosporon</taxon>
    </lineage>
</organism>
<evidence type="ECO:0000256" key="3">
    <source>
        <dbReference type="ARBA" id="ARBA00023015"/>
    </source>
</evidence>
<dbReference type="GO" id="GO:0005634">
    <property type="term" value="C:nucleus"/>
    <property type="evidence" value="ECO:0007669"/>
    <property type="project" value="UniProtKB-SubCell"/>
</dbReference>
<comment type="subcellular location">
    <subcellularLocation>
        <location evidence="1">Nucleus</location>
    </subcellularLocation>
</comment>
<name>A0AA48QYB9_9TREE</name>
<keyword evidence="4" id="KW-0804">Transcription</keyword>
<dbReference type="GeneID" id="85498222"/>
<dbReference type="Proteomes" id="UP001233271">
    <property type="component" value="Chromosome 6"/>
</dbReference>
<gene>
    <name evidence="7" type="primary">NGG1</name>
    <name evidence="7" type="ORF">CcaverHIS019_0608110</name>
</gene>
<feature type="compositionally biased region" description="Basic and acidic residues" evidence="6">
    <location>
        <begin position="41"/>
        <end position="60"/>
    </location>
</feature>
<feature type="compositionally biased region" description="Basic and acidic residues" evidence="6">
    <location>
        <begin position="1"/>
        <end position="27"/>
    </location>
</feature>
<dbReference type="Pfam" id="PF10198">
    <property type="entry name" value="Ada3"/>
    <property type="match status" value="1"/>
</dbReference>
<evidence type="ECO:0000256" key="2">
    <source>
        <dbReference type="ARBA" id="ARBA00005330"/>
    </source>
</evidence>
<keyword evidence="5" id="KW-0539">Nucleus</keyword>
<dbReference type="EMBL" id="AP028217">
    <property type="protein sequence ID" value="BEI94352.1"/>
    <property type="molecule type" value="Genomic_DNA"/>
</dbReference>
<keyword evidence="3" id="KW-0805">Transcription regulation</keyword>
<evidence type="ECO:0000256" key="1">
    <source>
        <dbReference type="ARBA" id="ARBA00004123"/>
    </source>
</evidence>
<evidence type="ECO:0000256" key="4">
    <source>
        <dbReference type="ARBA" id="ARBA00023163"/>
    </source>
</evidence>
<evidence type="ECO:0000313" key="7">
    <source>
        <dbReference type="EMBL" id="BEI94352.1"/>
    </source>
</evidence>
<feature type="region of interest" description="Disordered" evidence="6">
    <location>
        <begin position="476"/>
        <end position="499"/>
    </location>
</feature>
<evidence type="ECO:0000256" key="6">
    <source>
        <dbReference type="SAM" id="MobiDB-lite"/>
    </source>
</evidence>
<dbReference type="RefSeq" id="XP_060459617.1">
    <property type="nucleotide sequence ID" value="XM_060603310.1"/>
</dbReference>
<evidence type="ECO:0000313" key="8">
    <source>
        <dbReference type="Proteomes" id="UP001233271"/>
    </source>
</evidence>
<dbReference type="GO" id="GO:0003713">
    <property type="term" value="F:transcription coactivator activity"/>
    <property type="evidence" value="ECO:0007669"/>
    <property type="project" value="TreeGrafter"/>
</dbReference>
<protein>
    <recommendedName>
        <fullName evidence="9">Histone acetyltransferases subunit 3-domain-containing protein</fullName>
    </recommendedName>
</protein>
<keyword evidence="8" id="KW-1185">Reference proteome</keyword>
<sequence length="499" mass="55581">MAPPEEDRSLKKQKRKDREQTDERERAALAANQRAGAALEVVERRRVDTNSDIKVKHERVSPAPSNASSASFRPNSQQTYGMPKKKKQKRVVDSDDEPLSQTPQPQAAPGFKIKLAHNKGRPTESPAPSLPAATGGSNNFDWTPPPTLQRPLVPRRPGVKKPLKPGPKRQNEVKEDFSDRKAPSQIACQTFWQTIEPYTRDLRHDDLALLAFKADQPDLFQIPPRGRHFTEVWDEEDGSAPYTTPRVSVPPLFRQRPQRKAAQGINSVGDVEELGAFSERLTSGVVGGQDLGETYQKAVACIPEPEGDPGPLPRTDGIDMEDKVKKEMRHMMLLGEHEEFDSAGREDDEITSSLRTCQSELQVQMGVNEQRKGRLVKQAENRLAYNEYQAYLESMDKFIESEWAKRTKKHGSSGKKKLVNGQVVGDGRPSVNAELLRVVRLRDQWDKAVGSVMKARPEGEVLGIPRHSIYEGIGEGDKGDNAYAMDVDDADADDDGTAV</sequence>
<feature type="region of interest" description="Disordered" evidence="6">
    <location>
        <begin position="1"/>
        <end position="181"/>
    </location>
</feature>
<dbReference type="PANTHER" id="PTHR13556:SF2">
    <property type="entry name" value="TRANSCRIPTIONAL ADAPTER 3"/>
    <property type="match status" value="1"/>
</dbReference>
<dbReference type="GO" id="GO:0006357">
    <property type="term" value="P:regulation of transcription by RNA polymerase II"/>
    <property type="evidence" value="ECO:0007669"/>
    <property type="project" value="TreeGrafter"/>
</dbReference>
<feature type="compositionally biased region" description="Basic and acidic residues" evidence="6">
    <location>
        <begin position="169"/>
        <end position="181"/>
    </location>
</feature>
<evidence type="ECO:0000256" key="5">
    <source>
        <dbReference type="ARBA" id="ARBA00023242"/>
    </source>
</evidence>
<dbReference type="GO" id="GO:0000124">
    <property type="term" value="C:SAGA complex"/>
    <property type="evidence" value="ECO:0007669"/>
    <property type="project" value="TreeGrafter"/>
</dbReference>
<feature type="compositionally biased region" description="Low complexity" evidence="6">
    <location>
        <begin position="61"/>
        <end position="76"/>
    </location>
</feature>
<dbReference type="AlphaFoldDB" id="A0AA48QYB9"/>
<reference evidence="7" key="1">
    <citation type="journal article" date="2023" name="BMC Genomics">
        <title>Chromosome-level genome assemblies of Cutaneotrichosporon spp. (Trichosporonales, Basidiomycota) reveal imbalanced evolution between nucleotide sequences and chromosome synteny.</title>
        <authorList>
            <person name="Kobayashi Y."/>
            <person name="Kayamori A."/>
            <person name="Aoki K."/>
            <person name="Shiwa Y."/>
            <person name="Matsutani M."/>
            <person name="Fujita N."/>
            <person name="Sugita T."/>
            <person name="Iwasaki W."/>
            <person name="Tanaka N."/>
            <person name="Takashima M."/>
        </authorList>
    </citation>
    <scope>NUCLEOTIDE SEQUENCE</scope>
    <source>
        <strain evidence="7">HIS019</strain>
    </source>
</reference>
<dbReference type="InterPro" id="IPR019340">
    <property type="entry name" value="Histone_AcTrfase_su3"/>
</dbReference>
<feature type="compositionally biased region" description="Acidic residues" evidence="6">
    <location>
        <begin position="486"/>
        <end position="499"/>
    </location>
</feature>
<dbReference type="KEGG" id="ccac:CcaHIS019_0608110"/>
<comment type="similarity">
    <text evidence="2">Belongs to the NGG1 family.</text>
</comment>
<accession>A0AA48QYB9</accession>
<proteinExistence type="inferred from homology"/>
<feature type="compositionally biased region" description="Low complexity" evidence="6">
    <location>
        <begin position="28"/>
        <end position="40"/>
    </location>
</feature>
<feature type="compositionally biased region" description="Basic residues" evidence="6">
    <location>
        <begin position="157"/>
        <end position="167"/>
    </location>
</feature>
<dbReference type="PANTHER" id="PTHR13556">
    <property type="entry name" value="TRANSCRIPTIONAL ADAPTER 3-RELATED"/>
    <property type="match status" value="1"/>
</dbReference>
<evidence type="ECO:0008006" key="9">
    <source>
        <dbReference type="Google" id="ProtNLM"/>
    </source>
</evidence>